<dbReference type="OrthoDB" id="690068at2759"/>
<dbReference type="Pfam" id="PF00010">
    <property type="entry name" value="HLH"/>
    <property type="match status" value="1"/>
</dbReference>
<evidence type="ECO:0000256" key="4">
    <source>
        <dbReference type="SAM" id="MobiDB-lite"/>
    </source>
</evidence>
<dbReference type="InterPro" id="IPR036638">
    <property type="entry name" value="HLH_DNA-bd_sf"/>
</dbReference>
<keyword evidence="2" id="KW-0805">Transcription regulation</keyword>
<evidence type="ECO:0000259" key="5">
    <source>
        <dbReference type="PROSITE" id="PS50888"/>
    </source>
</evidence>
<evidence type="ECO:0000313" key="6">
    <source>
        <dbReference type="EMBL" id="CAD6204672.1"/>
    </source>
</evidence>
<dbReference type="PANTHER" id="PTHR45959">
    <property type="entry name" value="BHLH TRANSCRIPTION FACTOR"/>
    <property type="match status" value="1"/>
</dbReference>
<dbReference type="GO" id="GO:0046983">
    <property type="term" value="F:protein dimerization activity"/>
    <property type="evidence" value="ECO:0007669"/>
    <property type="project" value="InterPro"/>
</dbReference>
<dbReference type="InterPro" id="IPR011598">
    <property type="entry name" value="bHLH_dom"/>
</dbReference>
<dbReference type="Gene3D" id="4.10.280.10">
    <property type="entry name" value="Helix-loop-helix DNA-binding domain"/>
    <property type="match status" value="1"/>
</dbReference>
<keyword evidence="7" id="KW-1185">Reference proteome</keyword>
<dbReference type="EMBL" id="CAJGYO010000001">
    <property type="protein sequence ID" value="CAD6204672.1"/>
    <property type="molecule type" value="Genomic_DNA"/>
</dbReference>
<evidence type="ECO:0000256" key="1">
    <source>
        <dbReference type="ARBA" id="ARBA00005510"/>
    </source>
</evidence>
<dbReference type="SUPFAM" id="SSF47459">
    <property type="entry name" value="HLH, helix-loop-helix DNA-binding domain"/>
    <property type="match status" value="1"/>
</dbReference>
<feature type="compositionally biased region" description="Polar residues" evidence="4">
    <location>
        <begin position="131"/>
        <end position="148"/>
    </location>
</feature>
<dbReference type="AlphaFoldDB" id="A0A811M830"/>
<organism evidence="6 7">
    <name type="scientific">Miscanthus lutarioriparius</name>
    <dbReference type="NCBI Taxonomy" id="422564"/>
    <lineage>
        <taxon>Eukaryota</taxon>
        <taxon>Viridiplantae</taxon>
        <taxon>Streptophyta</taxon>
        <taxon>Embryophyta</taxon>
        <taxon>Tracheophyta</taxon>
        <taxon>Spermatophyta</taxon>
        <taxon>Magnoliopsida</taxon>
        <taxon>Liliopsida</taxon>
        <taxon>Poales</taxon>
        <taxon>Poaceae</taxon>
        <taxon>PACMAD clade</taxon>
        <taxon>Panicoideae</taxon>
        <taxon>Andropogonodae</taxon>
        <taxon>Andropogoneae</taxon>
        <taxon>Saccharinae</taxon>
        <taxon>Miscanthus</taxon>
    </lineage>
</organism>
<comment type="caution">
    <text evidence="6">The sequence shown here is derived from an EMBL/GenBank/DDBJ whole genome shotgun (WGS) entry which is preliminary data.</text>
</comment>
<evidence type="ECO:0000256" key="3">
    <source>
        <dbReference type="ARBA" id="ARBA00023163"/>
    </source>
</evidence>
<sequence>MDSTASHKWLAELENKEVGELDFIDALTMQQLAESLADELWDHQPIHQEQQQVELLDQRQQRTNTYTNTTGFPFHGDMSRGSYAEADEGFLPTAAAISTAGGNKDSLFSFTGGKSEQLMSFSSREPKQKESNGGTTAAGTPLMTTMEGSSKGGRPRASSGVHEHVVAERKRREKMNQQFAALASIIPDITKTDKVSLLGSTIDYVHRLRGRLKVLQEERQSSTGSTAESPPLDARCCVGSLEEEDDAGPKIEADVRGTTVLLRVVCREKKGVLIMLLKELEKHGLSTINTNVLLLAGSSLNITITAQVEDGFSTSVELVNNLNAALKKNLGSDFSSTRKLLIDIYMYVQMEIEVA</sequence>
<accession>A0A811M830</accession>
<proteinExistence type="inferred from homology"/>
<feature type="region of interest" description="Disordered" evidence="4">
    <location>
        <begin position="120"/>
        <end position="161"/>
    </location>
</feature>
<gene>
    <name evidence="6" type="ORF">NCGR_LOCUS2665</name>
</gene>
<comment type="similarity">
    <text evidence="1">Belongs to the bHLH protein family.</text>
</comment>
<evidence type="ECO:0000313" key="7">
    <source>
        <dbReference type="Proteomes" id="UP000604825"/>
    </source>
</evidence>
<feature type="domain" description="BHLH" evidence="5">
    <location>
        <begin position="159"/>
        <end position="208"/>
    </location>
</feature>
<dbReference type="InterPro" id="IPR052610">
    <property type="entry name" value="bHLH_transcription_regulator"/>
</dbReference>
<reference evidence="6" key="1">
    <citation type="submission" date="2020-10" db="EMBL/GenBank/DDBJ databases">
        <authorList>
            <person name="Han B."/>
            <person name="Lu T."/>
            <person name="Zhao Q."/>
            <person name="Huang X."/>
            <person name="Zhao Y."/>
        </authorList>
    </citation>
    <scope>NUCLEOTIDE SEQUENCE</scope>
</reference>
<evidence type="ECO:0000256" key="2">
    <source>
        <dbReference type="ARBA" id="ARBA00023015"/>
    </source>
</evidence>
<name>A0A811M830_9POAL</name>
<dbReference type="PANTHER" id="PTHR45959:SF59">
    <property type="entry name" value="BHLH DOMAIN-CONTAINING PROTEIN"/>
    <property type="match status" value="1"/>
</dbReference>
<keyword evidence="3" id="KW-0804">Transcription</keyword>
<dbReference type="PROSITE" id="PS50888">
    <property type="entry name" value="BHLH"/>
    <property type="match status" value="1"/>
</dbReference>
<dbReference type="SMART" id="SM00353">
    <property type="entry name" value="HLH"/>
    <property type="match status" value="1"/>
</dbReference>
<protein>
    <recommendedName>
        <fullName evidence="5">BHLH domain-containing protein</fullName>
    </recommendedName>
</protein>
<dbReference type="Proteomes" id="UP000604825">
    <property type="component" value="Unassembled WGS sequence"/>
</dbReference>